<keyword evidence="1" id="KW-0732">Signal</keyword>
<sequence>MAPFTLTAALLTSALLTHLAAATTTSSHTHHDSWTGCLPGPFAHPSHRPCTSTSFLPWTRRPYCPSDTPFCVYTNSAIHRHGLSVVGIPAAVATTLNETTSLPHVEILFDSSSPAADAAHAALEPRDAPYELRDLPGKGKGLVATRAIARGAVLMVDWAALLVDAEFPRRVRRDLGREMLMEAIGGLERGGRELVLGLARSSSDPTGVPAAEDVVKTNSFSVDLGGRSFMALFPRISRLNHACKPSASTRFDMQTLSSTVTAFHDIKPGEEITISYADWGLTYPERQRVLKQKWGFDCTCSLCSSPAKDIAESDARREAISRLGKEVLAQVEEQNYKQAIKLNREMLVALEDEALVPHMGDYYEVMARLYGALPDIDNAKKFAKLALEEFKAFGTGEKTDELEAFVNGQPFFKQT</sequence>
<dbReference type="PROSITE" id="PS50280">
    <property type="entry name" value="SET"/>
    <property type="match status" value="1"/>
</dbReference>
<comment type="caution">
    <text evidence="3">The sequence shown here is derived from an EMBL/GenBank/DDBJ whole genome shotgun (WGS) entry which is preliminary data.</text>
</comment>
<feature type="signal peptide" evidence="1">
    <location>
        <begin position="1"/>
        <end position="22"/>
    </location>
</feature>
<dbReference type="PANTHER" id="PTHR47332">
    <property type="entry name" value="SET DOMAIN-CONTAINING PROTEIN 5"/>
    <property type="match status" value="1"/>
</dbReference>
<dbReference type="InterPro" id="IPR053185">
    <property type="entry name" value="SET_domain_protein"/>
</dbReference>
<evidence type="ECO:0000313" key="3">
    <source>
        <dbReference type="EMBL" id="KAK3343563.1"/>
    </source>
</evidence>
<dbReference type="SUPFAM" id="SSF82199">
    <property type="entry name" value="SET domain"/>
    <property type="match status" value="1"/>
</dbReference>
<protein>
    <recommendedName>
        <fullName evidence="2">SET domain-containing protein</fullName>
    </recommendedName>
</protein>
<dbReference type="Gene3D" id="1.25.40.10">
    <property type="entry name" value="Tetratricopeptide repeat domain"/>
    <property type="match status" value="1"/>
</dbReference>
<evidence type="ECO:0000259" key="2">
    <source>
        <dbReference type="PROSITE" id="PS50280"/>
    </source>
</evidence>
<dbReference type="CDD" id="cd20071">
    <property type="entry name" value="SET_SMYD"/>
    <property type="match status" value="1"/>
</dbReference>
<evidence type="ECO:0000313" key="4">
    <source>
        <dbReference type="Proteomes" id="UP001275084"/>
    </source>
</evidence>
<reference evidence="3" key="1">
    <citation type="journal article" date="2023" name="Mol. Phylogenet. Evol.">
        <title>Genome-scale phylogeny and comparative genomics of the fungal order Sordariales.</title>
        <authorList>
            <person name="Hensen N."/>
            <person name="Bonometti L."/>
            <person name="Westerberg I."/>
            <person name="Brannstrom I.O."/>
            <person name="Guillou S."/>
            <person name="Cros-Aarteil S."/>
            <person name="Calhoun S."/>
            <person name="Haridas S."/>
            <person name="Kuo A."/>
            <person name="Mondo S."/>
            <person name="Pangilinan J."/>
            <person name="Riley R."/>
            <person name="LaButti K."/>
            <person name="Andreopoulos B."/>
            <person name="Lipzen A."/>
            <person name="Chen C."/>
            <person name="Yan M."/>
            <person name="Daum C."/>
            <person name="Ng V."/>
            <person name="Clum A."/>
            <person name="Steindorff A."/>
            <person name="Ohm R.A."/>
            <person name="Martin F."/>
            <person name="Silar P."/>
            <person name="Natvig D.O."/>
            <person name="Lalanne C."/>
            <person name="Gautier V."/>
            <person name="Ament-Velasquez S.L."/>
            <person name="Kruys A."/>
            <person name="Hutchinson M.I."/>
            <person name="Powell A.J."/>
            <person name="Barry K."/>
            <person name="Miller A.N."/>
            <person name="Grigoriev I.V."/>
            <person name="Debuchy R."/>
            <person name="Gladieux P."/>
            <person name="Hiltunen Thoren M."/>
            <person name="Johannesson H."/>
        </authorList>
    </citation>
    <scope>NUCLEOTIDE SEQUENCE</scope>
    <source>
        <strain evidence="3">CBS 955.72</strain>
    </source>
</reference>
<reference evidence="3" key="2">
    <citation type="submission" date="2023-06" db="EMBL/GenBank/DDBJ databases">
        <authorList>
            <consortium name="Lawrence Berkeley National Laboratory"/>
            <person name="Haridas S."/>
            <person name="Hensen N."/>
            <person name="Bonometti L."/>
            <person name="Westerberg I."/>
            <person name="Brannstrom I.O."/>
            <person name="Guillou S."/>
            <person name="Cros-Aarteil S."/>
            <person name="Calhoun S."/>
            <person name="Kuo A."/>
            <person name="Mondo S."/>
            <person name="Pangilinan J."/>
            <person name="Riley R."/>
            <person name="Labutti K."/>
            <person name="Andreopoulos B."/>
            <person name="Lipzen A."/>
            <person name="Chen C."/>
            <person name="Yanf M."/>
            <person name="Daum C."/>
            <person name="Ng V."/>
            <person name="Clum A."/>
            <person name="Steindorff A."/>
            <person name="Ohm R."/>
            <person name="Martin F."/>
            <person name="Silar P."/>
            <person name="Natvig D."/>
            <person name="Lalanne C."/>
            <person name="Gautier V."/>
            <person name="Ament-Velasquez S.L."/>
            <person name="Kruys A."/>
            <person name="Hutchinson M.I."/>
            <person name="Powell A.J."/>
            <person name="Barry K."/>
            <person name="Miller A.N."/>
            <person name="Grigoriev I.V."/>
            <person name="Debuchy R."/>
            <person name="Gladieux P."/>
            <person name="Thoren M.H."/>
            <person name="Johannesson H."/>
        </authorList>
    </citation>
    <scope>NUCLEOTIDE SEQUENCE</scope>
    <source>
        <strain evidence="3">CBS 955.72</strain>
    </source>
</reference>
<dbReference type="InterPro" id="IPR046341">
    <property type="entry name" value="SET_dom_sf"/>
</dbReference>
<name>A0AAJ0M963_9PEZI</name>
<feature type="domain" description="SET" evidence="2">
    <location>
        <begin position="128"/>
        <end position="277"/>
    </location>
</feature>
<gene>
    <name evidence="3" type="ORF">B0T25DRAFT_584482</name>
</gene>
<dbReference type="InterPro" id="IPR001214">
    <property type="entry name" value="SET_dom"/>
</dbReference>
<dbReference type="Gene3D" id="2.170.270.10">
    <property type="entry name" value="SET domain"/>
    <property type="match status" value="1"/>
</dbReference>
<evidence type="ECO:0000256" key="1">
    <source>
        <dbReference type="SAM" id="SignalP"/>
    </source>
</evidence>
<keyword evidence="4" id="KW-1185">Reference proteome</keyword>
<dbReference type="SMART" id="SM00317">
    <property type="entry name" value="SET"/>
    <property type="match status" value="1"/>
</dbReference>
<dbReference type="Proteomes" id="UP001275084">
    <property type="component" value="Unassembled WGS sequence"/>
</dbReference>
<dbReference type="InterPro" id="IPR011990">
    <property type="entry name" value="TPR-like_helical_dom_sf"/>
</dbReference>
<dbReference type="PANTHER" id="PTHR47332:SF6">
    <property type="entry name" value="SET DOMAIN-CONTAINING PROTEIN"/>
    <property type="match status" value="1"/>
</dbReference>
<dbReference type="AlphaFoldDB" id="A0AAJ0M963"/>
<dbReference type="Pfam" id="PF00856">
    <property type="entry name" value="SET"/>
    <property type="match status" value="1"/>
</dbReference>
<organism evidence="3 4">
    <name type="scientific">Lasiosphaeria hispida</name>
    <dbReference type="NCBI Taxonomy" id="260671"/>
    <lineage>
        <taxon>Eukaryota</taxon>
        <taxon>Fungi</taxon>
        <taxon>Dikarya</taxon>
        <taxon>Ascomycota</taxon>
        <taxon>Pezizomycotina</taxon>
        <taxon>Sordariomycetes</taxon>
        <taxon>Sordariomycetidae</taxon>
        <taxon>Sordariales</taxon>
        <taxon>Lasiosphaeriaceae</taxon>
        <taxon>Lasiosphaeria</taxon>
    </lineage>
</organism>
<feature type="chain" id="PRO_5042496732" description="SET domain-containing protein" evidence="1">
    <location>
        <begin position="23"/>
        <end position="415"/>
    </location>
</feature>
<proteinExistence type="predicted"/>
<dbReference type="EMBL" id="JAUIQD010000007">
    <property type="protein sequence ID" value="KAK3343563.1"/>
    <property type="molecule type" value="Genomic_DNA"/>
</dbReference>
<accession>A0AAJ0M963</accession>